<gene>
    <name evidence="1" type="ORF">CMC5_004580</name>
</gene>
<dbReference type="RefSeq" id="WP_050428872.1">
    <property type="nucleotide sequence ID" value="NZ_CP012159.1"/>
</dbReference>
<dbReference type="AlphaFoldDB" id="A0A0K1E644"/>
<protein>
    <recommendedName>
        <fullName evidence="3">Outer membrane protein beta-barrel domain-containing protein</fullName>
    </recommendedName>
</protein>
<reference evidence="1 2" key="1">
    <citation type="submission" date="2015-07" db="EMBL/GenBank/DDBJ databases">
        <title>Genome analysis of myxobacterium Chondromyces crocatus Cm c5 reveals a high potential for natural compound synthesis and the genetic basis for the loss of fruiting body formation.</title>
        <authorList>
            <person name="Zaburannyi N."/>
            <person name="Bunk B."/>
            <person name="Maier J."/>
            <person name="Overmann J."/>
            <person name="Mueller R."/>
        </authorList>
    </citation>
    <scope>NUCLEOTIDE SEQUENCE [LARGE SCALE GENOMIC DNA]</scope>
    <source>
        <strain evidence="1 2">Cm c5</strain>
    </source>
</reference>
<organism evidence="1 2">
    <name type="scientific">Chondromyces crocatus</name>
    <dbReference type="NCBI Taxonomy" id="52"/>
    <lineage>
        <taxon>Bacteria</taxon>
        <taxon>Pseudomonadati</taxon>
        <taxon>Myxococcota</taxon>
        <taxon>Polyangia</taxon>
        <taxon>Polyangiales</taxon>
        <taxon>Polyangiaceae</taxon>
        <taxon>Chondromyces</taxon>
    </lineage>
</organism>
<dbReference type="OrthoDB" id="5381432at2"/>
<dbReference type="EMBL" id="CP012159">
    <property type="protein sequence ID" value="AKT36345.1"/>
    <property type="molecule type" value="Genomic_DNA"/>
</dbReference>
<dbReference type="PROSITE" id="PS51257">
    <property type="entry name" value="PROKAR_LIPOPROTEIN"/>
    <property type="match status" value="1"/>
</dbReference>
<evidence type="ECO:0000313" key="2">
    <source>
        <dbReference type="Proteomes" id="UP000067626"/>
    </source>
</evidence>
<accession>A0A0K1E644</accession>
<dbReference type="KEGG" id="ccro:CMC5_004580"/>
<evidence type="ECO:0008006" key="3">
    <source>
        <dbReference type="Google" id="ProtNLM"/>
    </source>
</evidence>
<sequence>MRAGVSKQDLTRWLGFAAVASASALLLGCPSYSSMTTAKAVTPGQFELGVSPGATGLSYGALGGSGAGSSGMVVIPNVDFGVRYGFHERFDAAFQISGWGNFGVDAKVNFLDTEHFALAIDPGVNSTFLAAGENGAAFVQYQIPLLVDIAPADWVRITLGPRYVGLYAFSNNESAYENFVGGSVGLEFVASKRIRLQPHAGLVTWLGDTQSSSNVLFSAGFAIKFRIGDPYEKEPPPPQAARR</sequence>
<keyword evidence="2" id="KW-1185">Reference proteome</keyword>
<name>A0A0K1E644_CHOCO</name>
<dbReference type="Proteomes" id="UP000067626">
    <property type="component" value="Chromosome"/>
</dbReference>
<evidence type="ECO:0000313" key="1">
    <source>
        <dbReference type="EMBL" id="AKT36345.1"/>
    </source>
</evidence>
<proteinExistence type="predicted"/>